<evidence type="ECO:0000313" key="8">
    <source>
        <dbReference type="Proteomes" id="UP000647424"/>
    </source>
</evidence>
<dbReference type="SUPFAM" id="SSF111369">
    <property type="entry name" value="HlyD-like secretion proteins"/>
    <property type="match status" value="1"/>
</dbReference>
<sequence length="386" mass="41325">MSLKKFPTLIAIVSLVGLTACQDKAEPVAGTPMPIIQNDQLRYPAGHPQLPLLVSTPATAAKAIAIELPARLVWNEEKTQRIYPAFAGRVTHITADVGQSVGAGQVLAQLASPEFGAAQADTSRAVADATLARQALQRQRELFEAGVVARKDLEQAEADAARTQAEVARAQARTSLYGSASGVNQQLGLRSDIRGVVVERNLNPGQEVRPDGTGPAMFVVSDPSTLWVQIDAQEADVGDLRPGVKVGLVVPTLSDQKFEATVQAVTDQIDPTTRTIKIRATVSNPKRLLKNEMLAKVRYERKVGSGLEVPATAVFLRGNQHYVFVQSQAGVFEPRDVTVSYEGPKQVLLSSGLKDGEQVVSQNGLLLARELRIAQEAAHAATQAKP</sequence>
<dbReference type="InterPro" id="IPR058792">
    <property type="entry name" value="Beta-barrel_RND_2"/>
</dbReference>
<evidence type="ECO:0000313" key="7">
    <source>
        <dbReference type="EMBL" id="MBD8050168.1"/>
    </source>
</evidence>
<keyword evidence="2" id="KW-0813">Transport</keyword>
<dbReference type="GO" id="GO:0016020">
    <property type="term" value="C:membrane"/>
    <property type="evidence" value="ECO:0007669"/>
    <property type="project" value="InterPro"/>
</dbReference>
<dbReference type="Proteomes" id="UP000647424">
    <property type="component" value="Unassembled WGS sequence"/>
</dbReference>
<evidence type="ECO:0000256" key="2">
    <source>
        <dbReference type="ARBA" id="ARBA00022448"/>
    </source>
</evidence>
<evidence type="ECO:0000256" key="3">
    <source>
        <dbReference type="SAM" id="SignalP"/>
    </source>
</evidence>
<dbReference type="NCBIfam" id="TIGR01730">
    <property type="entry name" value="RND_mfp"/>
    <property type="match status" value="1"/>
</dbReference>
<accession>A0A927IKZ0</accession>
<dbReference type="Pfam" id="PF25975">
    <property type="entry name" value="CzcB_C"/>
    <property type="match status" value="1"/>
</dbReference>
<gene>
    <name evidence="7" type="ORF">IC609_06405</name>
</gene>
<comment type="caution">
    <text evidence="7">The sequence shown here is derived from an EMBL/GenBank/DDBJ whole genome shotgun (WGS) entry which is preliminary data.</text>
</comment>
<dbReference type="PANTHER" id="PTHR30097">
    <property type="entry name" value="CATION EFFLUX SYSTEM PROTEIN CUSB"/>
    <property type="match status" value="1"/>
</dbReference>
<feature type="domain" description="CzcB-like C-terminal circularly permuted SH3-like" evidence="6">
    <location>
        <begin position="308"/>
        <end position="364"/>
    </location>
</feature>
<name>A0A927IKZ0_9BURK</name>
<dbReference type="AlphaFoldDB" id="A0A927IKZ0"/>
<comment type="similarity">
    <text evidence="1">Belongs to the membrane fusion protein (MFP) (TC 8.A.1) family.</text>
</comment>
<dbReference type="RefSeq" id="WP_191818583.1">
    <property type="nucleotide sequence ID" value="NZ_JACYFT010000001.1"/>
</dbReference>
<feature type="signal peptide" evidence="3">
    <location>
        <begin position="1"/>
        <end position="25"/>
    </location>
</feature>
<dbReference type="InterPro" id="IPR006143">
    <property type="entry name" value="RND_pump_MFP"/>
</dbReference>
<proteinExistence type="inferred from homology"/>
<evidence type="ECO:0000259" key="6">
    <source>
        <dbReference type="Pfam" id="PF25975"/>
    </source>
</evidence>
<feature type="chain" id="PRO_5037158734" evidence="3">
    <location>
        <begin position="26"/>
        <end position="386"/>
    </location>
</feature>
<dbReference type="Pfam" id="PF25973">
    <property type="entry name" value="BSH_CzcB"/>
    <property type="match status" value="1"/>
</dbReference>
<dbReference type="Gene3D" id="2.40.50.100">
    <property type="match status" value="1"/>
</dbReference>
<keyword evidence="8" id="KW-1185">Reference proteome</keyword>
<dbReference type="GO" id="GO:0015679">
    <property type="term" value="P:plasma membrane copper ion transport"/>
    <property type="evidence" value="ECO:0007669"/>
    <property type="project" value="TreeGrafter"/>
</dbReference>
<evidence type="ECO:0000256" key="1">
    <source>
        <dbReference type="ARBA" id="ARBA00009477"/>
    </source>
</evidence>
<dbReference type="GO" id="GO:0022857">
    <property type="term" value="F:transmembrane transporter activity"/>
    <property type="evidence" value="ECO:0007669"/>
    <property type="project" value="InterPro"/>
</dbReference>
<keyword evidence="3" id="KW-0732">Signal</keyword>
<dbReference type="EMBL" id="JACYFT010000001">
    <property type="protein sequence ID" value="MBD8050168.1"/>
    <property type="molecule type" value="Genomic_DNA"/>
</dbReference>
<dbReference type="FunFam" id="2.40.30.170:FF:000010">
    <property type="entry name" value="Efflux RND transporter periplasmic adaptor subunit"/>
    <property type="match status" value="1"/>
</dbReference>
<dbReference type="Pfam" id="PF25954">
    <property type="entry name" value="Beta-barrel_RND_2"/>
    <property type="match status" value="1"/>
</dbReference>
<dbReference type="GO" id="GO:0030288">
    <property type="term" value="C:outer membrane-bounded periplasmic space"/>
    <property type="evidence" value="ECO:0007669"/>
    <property type="project" value="TreeGrafter"/>
</dbReference>
<dbReference type="GO" id="GO:0046914">
    <property type="term" value="F:transition metal ion binding"/>
    <property type="evidence" value="ECO:0007669"/>
    <property type="project" value="TreeGrafter"/>
</dbReference>
<protein>
    <submittedName>
        <fullName evidence="7">Efflux RND transporter periplasmic adaptor subunit</fullName>
    </submittedName>
</protein>
<dbReference type="Gene3D" id="2.40.420.20">
    <property type="match status" value="1"/>
</dbReference>
<evidence type="ECO:0000259" key="5">
    <source>
        <dbReference type="Pfam" id="PF25973"/>
    </source>
</evidence>
<dbReference type="GO" id="GO:0060003">
    <property type="term" value="P:copper ion export"/>
    <property type="evidence" value="ECO:0007669"/>
    <property type="project" value="TreeGrafter"/>
</dbReference>
<dbReference type="InterPro" id="IPR051909">
    <property type="entry name" value="MFP_Cation_Efflux"/>
</dbReference>
<dbReference type="Gene3D" id="1.10.287.470">
    <property type="entry name" value="Helix hairpin bin"/>
    <property type="match status" value="1"/>
</dbReference>
<feature type="domain" description="CusB-like beta-barrel" evidence="4">
    <location>
        <begin position="225"/>
        <end position="301"/>
    </location>
</feature>
<dbReference type="InterPro" id="IPR058649">
    <property type="entry name" value="CzcB_C"/>
</dbReference>
<organism evidence="7 8">
    <name type="scientific">Limnohabitans radicicola</name>
    <dbReference type="NCBI Taxonomy" id="2771427"/>
    <lineage>
        <taxon>Bacteria</taxon>
        <taxon>Pseudomonadati</taxon>
        <taxon>Pseudomonadota</taxon>
        <taxon>Betaproteobacteria</taxon>
        <taxon>Burkholderiales</taxon>
        <taxon>Comamonadaceae</taxon>
        <taxon>Limnohabitans</taxon>
    </lineage>
</organism>
<dbReference type="Gene3D" id="2.40.30.170">
    <property type="match status" value="1"/>
</dbReference>
<reference evidence="7" key="1">
    <citation type="submission" date="2020-09" db="EMBL/GenBank/DDBJ databases">
        <title>Genome seq and assembly of Limnohabitants sp.</title>
        <authorList>
            <person name="Chhetri G."/>
        </authorList>
    </citation>
    <scope>NUCLEOTIDE SEQUENCE</scope>
    <source>
        <strain evidence="7">JUR4</strain>
    </source>
</reference>
<feature type="domain" description="CzcB-like barrel-sandwich hybrid" evidence="5">
    <location>
        <begin position="79"/>
        <end position="212"/>
    </location>
</feature>
<dbReference type="PROSITE" id="PS51257">
    <property type="entry name" value="PROKAR_LIPOPROTEIN"/>
    <property type="match status" value="1"/>
</dbReference>
<evidence type="ECO:0000259" key="4">
    <source>
        <dbReference type="Pfam" id="PF25954"/>
    </source>
</evidence>
<dbReference type="PANTHER" id="PTHR30097:SF4">
    <property type="entry name" value="SLR6042 PROTEIN"/>
    <property type="match status" value="1"/>
</dbReference>
<dbReference type="InterPro" id="IPR058647">
    <property type="entry name" value="BSH_CzcB-like"/>
</dbReference>